<dbReference type="RefSeq" id="WP_188355696.1">
    <property type="nucleotide sequence ID" value="NZ_BMDH01000006.1"/>
</dbReference>
<gene>
    <name evidence="1" type="ORF">GCM10007377_15270</name>
</gene>
<organism evidence="1 2">
    <name type="scientific">Galliscardovia ingluviei</name>
    <dbReference type="NCBI Taxonomy" id="1769422"/>
    <lineage>
        <taxon>Bacteria</taxon>
        <taxon>Bacillati</taxon>
        <taxon>Actinomycetota</taxon>
        <taxon>Actinomycetes</taxon>
        <taxon>Bifidobacteriales</taxon>
        <taxon>Bifidobacteriaceae</taxon>
        <taxon>Galliscardovia</taxon>
    </lineage>
</organism>
<protein>
    <submittedName>
        <fullName evidence="1">Uncharacterized protein</fullName>
    </submittedName>
</protein>
<sequence length="79" mass="9009">MGDVTEQNTETWAQVVDTTEHVINMLNVLTVFLDRQREQLPAADSDDDAVRLLRELGLDVLKVNTRAYAIKHEASRRIC</sequence>
<evidence type="ECO:0000313" key="2">
    <source>
        <dbReference type="Proteomes" id="UP000619536"/>
    </source>
</evidence>
<comment type="caution">
    <text evidence="1">The sequence shown here is derived from an EMBL/GenBank/DDBJ whole genome shotgun (WGS) entry which is preliminary data.</text>
</comment>
<dbReference type="EMBL" id="BMDH01000006">
    <property type="protein sequence ID" value="GGI15312.1"/>
    <property type="molecule type" value="Genomic_DNA"/>
</dbReference>
<proteinExistence type="predicted"/>
<dbReference type="Proteomes" id="UP000619536">
    <property type="component" value="Unassembled WGS sequence"/>
</dbReference>
<keyword evidence="2" id="KW-1185">Reference proteome</keyword>
<reference evidence="1" key="1">
    <citation type="journal article" date="2014" name="Int. J. Syst. Evol. Microbiol.">
        <title>Complete genome sequence of Corynebacterium casei LMG S-19264T (=DSM 44701T), isolated from a smear-ripened cheese.</title>
        <authorList>
            <consortium name="US DOE Joint Genome Institute (JGI-PGF)"/>
            <person name="Walter F."/>
            <person name="Albersmeier A."/>
            <person name="Kalinowski J."/>
            <person name="Ruckert C."/>
        </authorList>
    </citation>
    <scope>NUCLEOTIDE SEQUENCE</scope>
    <source>
        <strain evidence="1">CCM 8606</strain>
    </source>
</reference>
<reference evidence="1" key="2">
    <citation type="submission" date="2020-09" db="EMBL/GenBank/DDBJ databases">
        <authorList>
            <person name="Sun Q."/>
            <person name="Sedlacek I."/>
        </authorList>
    </citation>
    <scope>NUCLEOTIDE SEQUENCE</scope>
    <source>
        <strain evidence="1">CCM 8606</strain>
    </source>
</reference>
<dbReference type="AlphaFoldDB" id="A0A8J3AIT7"/>
<evidence type="ECO:0000313" key="1">
    <source>
        <dbReference type="EMBL" id="GGI15312.1"/>
    </source>
</evidence>
<name>A0A8J3AIT7_9BIFI</name>
<accession>A0A8J3AIT7</accession>